<evidence type="ECO:0000256" key="7">
    <source>
        <dbReference type="ARBA" id="ARBA00023295"/>
    </source>
</evidence>
<dbReference type="SMART" id="SM00637">
    <property type="entry name" value="CBD_II"/>
    <property type="match status" value="1"/>
</dbReference>
<organism evidence="10 11">
    <name type="scientific">Rugosimonospora acidiphila</name>
    <dbReference type="NCBI Taxonomy" id="556531"/>
    <lineage>
        <taxon>Bacteria</taxon>
        <taxon>Bacillati</taxon>
        <taxon>Actinomycetota</taxon>
        <taxon>Actinomycetes</taxon>
        <taxon>Micromonosporales</taxon>
        <taxon>Micromonosporaceae</taxon>
        <taxon>Rugosimonospora</taxon>
    </lineage>
</organism>
<evidence type="ECO:0000259" key="9">
    <source>
        <dbReference type="PROSITE" id="PS51173"/>
    </source>
</evidence>
<dbReference type="Pfam" id="PF00553">
    <property type="entry name" value="CBM_2"/>
    <property type="match status" value="1"/>
</dbReference>
<feature type="compositionally biased region" description="Pro residues" evidence="8">
    <location>
        <begin position="146"/>
        <end position="172"/>
    </location>
</feature>
<feature type="region of interest" description="Disordered" evidence="8">
    <location>
        <begin position="138"/>
        <end position="182"/>
    </location>
</feature>
<dbReference type="InterPro" id="IPR012291">
    <property type="entry name" value="CBM2_carb-bd_dom_sf"/>
</dbReference>
<evidence type="ECO:0000313" key="11">
    <source>
        <dbReference type="Proteomes" id="UP001501570"/>
    </source>
</evidence>
<evidence type="ECO:0000256" key="1">
    <source>
        <dbReference type="ARBA" id="ARBA00001462"/>
    </source>
</evidence>
<dbReference type="InterPro" id="IPR006311">
    <property type="entry name" value="TAT_signal"/>
</dbReference>
<keyword evidence="4" id="KW-0964">Secreted</keyword>
<feature type="domain" description="CBM2" evidence="9">
    <location>
        <begin position="28"/>
        <end position="137"/>
    </location>
</feature>
<evidence type="ECO:0000256" key="3">
    <source>
        <dbReference type="ARBA" id="ARBA00012670"/>
    </source>
</evidence>
<name>A0ABP9SD23_9ACTN</name>
<dbReference type="Pfam" id="PF03664">
    <property type="entry name" value="Glyco_hydro_62"/>
    <property type="match status" value="1"/>
</dbReference>
<evidence type="ECO:0000256" key="4">
    <source>
        <dbReference type="ARBA" id="ARBA00022525"/>
    </source>
</evidence>
<keyword evidence="7" id="KW-0326">Glycosidase</keyword>
<dbReference type="EC" id="3.2.1.55" evidence="3"/>
<comment type="catalytic activity">
    <reaction evidence="1">
        <text>Hydrolysis of terminal non-reducing alpha-L-arabinofuranoside residues in alpha-L-arabinosides.</text>
        <dbReference type="EC" id="3.2.1.55"/>
    </reaction>
</comment>
<dbReference type="PROSITE" id="PS51257">
    <property type="entry name" value="PROKAR_LIPOPROTEIN"/>
    <property type="match status" value="1"/>
</dbReference>
<dbReference type="SUPFAM" id="SSF49384">
    <property type="entry name" value="Carbohydrate-binding domain"/>
    <property type="match status" value="1"/>
</dbReference>
<dbReference type="CDD" id="cd08987">
    <property type="entry name" value="GH62"/>
    <property type="match status" value="1"/>
</dbReference>
<dbReference type="EMBL" id="BAABJQ010000019">
    <property type="protein sequence ID" value="GAA5193645.1"/>
    <property type="molecule type" value="Genomic_DNA"/>
</dbReference>
<evidence type="ECO:0000256" key="5">
    <source>
        <dbReference type="ARBA" id="ARBA00022729"/>
    </source>
</evidence>
<evidence type="ECO:0000256" key="6">
    <source>
        <dbReference type="ARBA" id="ARBA00022801"/>
    </source>
</evidence>
<dbReference type="InterPro" id="IPR005193">
    <property type="entry name" value="GH62_arabinosidase"/>
</dbReference>
<dbReference type="PANTHER" id="PTHR40631:SF2">
    <property type="entry name" value="ALPHA-L-ARABINOFURANOSIDASE"/>
    <property type="match status" value="1"/>
</dbReference>
<dbReference type="PANTHER" id="PTHR40631">
    <property type="entry name" value="ALPHA-L-ARABINOFURANOSIDASE AXHA-2-RELATED"/>
    <property type="match status" value="1"/>
</dbReference>
<gene>
    <name evidence="10" type="ORF">GCM10023322_56130</name>
</gene>
<keyword evidence="5" id="KW-0732">Signal</keyword>
<reference evidence="11" key="1">
    <citation type="journal article" date="2019" name="Int. J. Syst. Evol. Microbiol.">
        <title>The Global Catalogue of Microorganisms (GCM) 10K type strain sequencing project: providing services to taxonomists for standard genome sequencing and annotation.</title>
        <authorList>
            <consortium name="The Broad Institute Genomics Platform"/>
            <consortium name="The Broad Institute Genome Sequencing Center for Infectious Disease"/>
            <person name="Wu L."/>
            <person name="Ma J."/>
        </authorList>
    </citation>
    <scope>NUCLEOTIDE SEQUENCE [LARGE SCALE GENOMIC DNA]</scope>
    <source>
        <strain evidence="11">JCM 18304</strain>
    </source>
</reference>
<comment type="caution">
    <text evidence="10">The sequence shown here is derived from an EMBL/GenBank/DDBJ whole genome shotgun (WGS) entry which is preliminary data.</text>
</comment>
<dbReference type="Proteomes" id="UP001501570">
    <property type="component" value="Unassembled WGS sequence"/>
</dbReference>
<proteinExistence type="predicted"/>
<evidence type="ECO:0000313" key="10">
    <source>
        <dbReference type="EMBL" id="GAA5193645.1"/>
    </source>
</evidence>
<dbReference type="InterPro" id="IPR023296">
    <property type="entry name" value="Glyco_hydro_beta-prop_sf"/>
</dbReference>
<dbReference type="Gene3D" id="2.115.10.20">
    <property type="entry name" value="Glycosyl hydrolase domain, family 43"/>
    <property type="match status" value="1"/>
</dbReference>
<dbReference type="PROSITE" id="PS51173">
    <property type="entry name" value="CBM2"/>
    <property type="match status" value="1"/>
</dbReference>
<evidence type="ECO:0000256" key="8">
    <source>
        <dbReference type="SAM" id="MobiDB-lite"/>
    </source>
</evidence>
<dbReference type="PROSITE" id="PS51318">
    <property type="entry name" value="TAT"/>
    <property type="match status" value="1"/>
</dbReference>
<keyword evidence="11" id="KW-1185">Reference proteome</keyword>
<evidence type="ECO:0000256" key="2">
    <source>
        <dbReference type="ARBA" id="ARBA00004613"/>
    </source>
</evidence>
<dbReference type="InterPro" id="IPR008965">
    <property type="entry name" value="CBM2/CBM3_carb-bd_dom_sf"/>
</dbReference>
<sequence length="494" mass="52130">MEMGRRRLGLVAVVAVAVAAVGVVIAPAAQASTGCRVDYTVTNQWPGGFGANVNITNLGDPVNGWRLTWSFTAGQTITQLWSGAVAQSGAAVTVTNASYNGSLGTGAGTSFGFNGAWTGANPTPTSFALNGVTCTGSASGGGTGASPPPSSQPPSSPPPSSAPPSSAPPSSPPAGGSMPSTFRWSSSSALIAPRSDSTHTIAGIKDPSVVYYNGKYHVFASAANASGYSLVYLSFTDWSQAGSATQYYLDRSGIGTGYRAAPQVFYYAPQNLWYLVYQTGNASYSTNSDISNPNGWSAPRNFYPSMPSIISQNIGSGYWVDMWVICDSANCYLFSSDDNGHLYRSQTTLAQFPNGFTNTVIAASDANRNNLFEASNVYKVAGANQYLLIVEAIGSDGRRYFRSWTSPTINGSWTQLAATESNPFARANNVTFNGTAWTRDISHGEMLRAGYDQTLTISPCHIQYLYQGLDPNAGGSYNTLPWRLGLLTQTNSTC</sequence>
<comment type="subcellular location">
    <subcellularLocation>
        <location evidence="2">Secreted</location>
    </subcellularLocation>
</comment>
<dbReference type="RefSeq" id="WP_345634559.1">
    <property type="nucleotide sequence ID" value="NZ_BAABJQ010000019.1"/>
</dbReference>
<keyword evidence="6" id="KW-0378">Hydrolase</keyword>
<dbReference type="SUPFAM" id="SSF75005">
    <property type="entry name" value="Arabinanase/levansucrase/invertase"/>
    <property type="match status" value="1"/>
</dbReference>
<dbReference type="InterPro" id="IPR001919">
    <property type="entry name" value="CBD2"/>
</dbReference>
<protein>
    <recommendedName>
        <fullName evidence="3">non-reducing end alpha-L-arabinofuranosidase</fullName>
        <ecNumber evidence="3">3.2.1.55</ecNumber>
    </recommendedName>
</protein>
<dbReference type="Gene3D" id="2.60.40.290">
    <property type="match status" value="1"/>
</dbReference>
<accession>A0ABP9SD23</accession>